<evidence type="ECO:0000256" key="8">
    <source>
        <dbReference type="ARBA" id="ARBA00022833"/>
    </source>
</evidence>
<feature type="region of interest" description="Disordered" evidence="9">
    <location>
        <begin position="75"/>
        <end position="107"/>
    </location>
</feature>
<proteinExistence type="predicted"/>
<evidence type="ECO:0000256" key="4">
    <source>
        <dbReference type="ARBA" id="ARBA00022723"/>
    </source>
</evidence>
<dbReference type="GO" id="GO:0016567">
    <property type="term" value="P:protein ubiquitination"/>
    <property type="evidence" value="ECO:0007669"/>
    <property type="project" value="InterPro"/>
</dbReference>
<feature type="compositionally biased region" description="Basic and acidic residues" evidence="9">
    <location>
        <begin position="84"/>
        <end position="101"/>
    </location>
</feature>
<name>A0AAN7ZQX3_9PEZI</name>
<evidence type="ECO:0000313" key="12">
    <source>
        <dbReference type="Proteomes" id="UP001310594"/>
    </source>
</evidence>
<evidence type="ECO:0000256" key="6">
    <source>
        <dbReference type="ARBA" id="ARBA00022771"/>
    </source>
</evidence>
<comment type="caution">
    <text evidence="11">The sequence shown here is derived from an EMBL/GenBank/DDBJ whole genome shotgun (WGS) entry which is preliminary data.</text>
</comment>
<dbReference type="InterPro" id="IPR002867">
    <property type="entry name" value="IBR_dom"/>
</dbReference>
<dbReference type="InterPro" id="IPR031127">
    <property type="entry name" value="E3_UB_ligase_RBR"/>
</dbReference>
<dbReference type="EMBL" id="JAVRQU010000001">
    <property type="protein sequence ID" value="KAK5707927.1"/>
    <property type="molecule type" value="Genomic_DNA"/>
</dbReference>
<accession>A0AAN7ZQX3</accession>
<dbReference type="InterPro" id="IPR044066">
    <property type="entry name" value="TRIAD_supradom"/>
</dbReference>
<comment type="catalytic activity">
    <reaction evidence="1">
        <text>[E2 ubiquitin-conjugating enzyme]-S-ubiquitinyl-L-cysteine + [acceptor protein]-L-lysine = [E2 ubiquitin-conjugating enzyme]-L-cysteine + [acceptor protein]-N(6)-ubiquitinyl-L-lysine.</text>
        <dbReference type="EC" id="2.3.2.31"/>
    </reaction>
</comment>
<evidence type="ECO:0000256" key="3">
    <source>
        <dbReference type="ARBA" id="ARBA00022679"/>
    </source>
</evidence>
<organism evidence="11 12">
    <name type="scientific">Elasticomyces elasticus</name>
    <dbReference type="NCBI Taxonomy" id="574655"/>
    <lineage>
        <taxon>Eukaryota</taxon>
        <taxon>Fungi</taxon>
        <taxon>Dikarya</taxon>
        <taxon>Ascomycota</taxon>
        <taxon>Pezizomycotina</taxon>
        <taxon>Dothideomycetes</taxon>
        <taxon>Dothideomycetidae</taxon>
        <taxon>Mycosphaerellales</taxon>
        <taxon>Teratosphaeriaceae</taxon>
        <taxon>Elasticomyces</taxon>
    </lineage>
</organism>
<evidence type="ECO:0000256" key="1">
    <source>
        <dbReference type="ARBA" id="ARBA00001798"/>
    </source>
</evidence>
<dbReference type="PANTHER" id="PTHR11685">
    <property type="entry name" value="RBR FAMILY RING FINGER AND IBR DOMAIN-CONTAINING"/>
    <property type="match status" value="1"/>
</dbReference>
<sequence length="434" mass="48677">MAEFFDAHAFGMTDEELARHIHEQELIEDALANQAAARRLDRAGRQAVPRWRDDRAQIEQDHEFAMRLQTEGDEDNFEFGAGRRGQEHQHGHEHQHDHDGGDPDDEEMLFVSDAEEDDDPMVEGLPAAAPVAQPRWGEGNDAHCAACYERDEDLFPAPACHHSYCGDCLTNVFRHSMNDEALFPPRCCAQPIPFPEARIMLEPELAREFEVRAVELGTQDRTYCHEAACATFIPPVTIRADAAVCPTCDRVTCAMCKQENHPGADCPQDEGLQLLLETAQVAGWRRCEQCRRVIERNTGCNHMTFGELALAINGTHSHLQIAPQYLLIDPYCQVLSHGVFLYRHGVSHYIKHQPLDGTVTATAAVAKTARMFLSRPLSRAYISKEHLYMSRKTAMHGSSVWSLNSKPTWTARTRSTGDVHRTIREGSLSASCVV</sequence>
<evidence type="ECO:0000256" key="2">
    <source>
        <dbReference type="ARBA" id="ARBA00012251"/>
    </source>
</evidence>
<dbReference type="GO" id="GO:0008270">
    <property type="term" value="F:zinc ion binding"/>
    <property type="evidence" value="ECO:0007669"/>
    <property type="project" value="UniProtKB-KW"/>
</dbReference>
<keyword evidence="4" id="KW-0479">Metal-binding</keyword>
<dbReference type="Gene3D" id="1.20.120.1750">
    <property type="match status" value="1"/>
</dbReference>
<dbReference type="PROSITE" id="PS00518">
    <property type="entry name" value="ZF_RING_1"/>
    <property type="match status" value="1"/>
</dbReference>
<keyword evidence="3" id="KW-0808">Transferase</keyword>
<dbReference type="EC" id="2.3.2.31" evidence="2"/>
<keyword evidence="8" id="KW-0862">Zinc</keyword>
<dbReference type="Proteomes" id="UP001310594">
    <property type="component" value="Unassembled WGS sequence"/>
</dbReference>
<gene>
    <name evidence="11" type="ORF">LTR97_000466</name>
</gene>
<evidence type="ECO:0000259" key="10">
    <source>
        <dbReference type="PROSITE" id="PS51873"/>
    </source>
</evidence>
<dbReference type="InterPro" id="IPR017907">
    <property type="entry name" value="Znf_RING_CS"/>
</dbReference>
<evidence type="ECO:0000256" key="9">
    <source>
        <dbReference type="SAM" id="MobiDB-lite"/>
    </source>
</evidence>
<reference evidence="11" key="1">
    <citation type="submission" date="2023-08" db="EMBL/GenBank/DDBJ databases">
        <title>Black Yeasts Isolated from many extreme environments.</title>
        <authorList>
            <person name="Coleine C."/>
            <person name="Stajich J.E."/>
            <person name="Selbmann L."/>
        </authorList>
    </citation>
    <scope>NUCLEOTIDE SEQUENCE</scope>
    <source>
        <strain evidence="11">CCFEE 5810</strain>
    </source>
</reference>
<dbReference type="SUPFAM" id="SSF57850">
    <property type="entry name" value="RING/U-box"/>
    <property type="match status" value="1"/>
</dbReference>
<keyword evidence="5" id="KW-0677">Repeat</keyword>
<keyword evidence="6" id="KW-0863">Zinc-finger</keyword>
<evidence type="ECO:0000313" key="11">
    <source>
        <dbReference type="EMBL" id="KAK5707927.1"/>
    </source>
</evidence>
<dbReference type="PROSITE" id="PS51873">
    <property type="entry name" value="TRIAD"/>
    <property type="match status" value="1"/>
</dbReference>
<keyword evidence="7" id="KW-0833">Ubl conjugation pathway</keyword>
<dbReference type="Pfam" id="PF01485">
    <property type="entry name" value="IBR"/>
    <property type="match status" value="1"/>
</dbReference>
<evidence type="ECO:0000256" key="7">
    <source>
        <dbReference type="ARBA" id="ARBA00022786"/>
    </source>
</evidence>
<protein>
    <recommendedName>
        <fullName evidence="2">RBR-type E3 ubiquitin transferase</fullName>
        <ecNumber evidence="2">2.3.2.31</ecNumber>
    </recommendedName>
</protein>
<feature type="domain" description="RING-type" evidence="10">
    <location>
        <begin position="140"/>
        <end position="341"/>
    </location>
</feature>
<evidence type="ECO:0000256" key="5">
    <source>
        <dbReference type="ARBA" id="ARBA00022737"/>
    </source>
</evidence>
<dbReference type="AlphaFoldDB" id="A0AAN7ZQX3"/>
<dbReference type="GO" id="GO:0061630">
    <property type="term" value="F:ubiquitin protein ligase activity"/>
    <property type="evidence" value="ECO:0007669"/>
    <property type="project" value="UniProtKB-EC"/>
</dbReference>